<dbReference type="AlphaFoldDB" id="A0A2T6BDC0"/>
<organism evidence="2 3">
    <name type="scientific">Litoreibacter ponti</name>
    <dbReference type="NCBI Taxonomy" id="1510457"/>
    <lineage>
        <taxon>Bacteria</taxon>
        <taxon>Pseudomonadati</taxon>
        <taxon>Pseudomonadota</taxon>
        <taxon>Alphaproteobacteria</taxon>
        <taxon>Rhodobacterales</taxon>
        <taxon>Roseobacteraceae</taxon>
        <taxon>Litoreibacter</taxon>
    </lineage>
</organism>
<gene>
    <name evidence="2" type="ORF">C8N43_2834</name>
</gene>
<name>A0A2T6BDC0_9RHOB</name>
<dbReference type="OrthoDB" id="7658888at2"/>
<reference evidence="2 3" key="1">
    <citation type="submission" date="2018-04" db="EMBL/GenBank/DDBJ databases">
        <title>Genomic Encyclopedia of Archaeal and Bacterial Type Strains, Phase II (KMG-II): from individual species to whole genera.</title>
        <authorList>
            <person name="Goeker M."/>
        </authorList>
    </citation>
    <scope>NUCLEOTIDE SEQUENCE [LARGE SCALE GENOMIC DNA]</scope>
    <source>
        <strain evidence="2 3">DSM 100977</strain>
    </source>
</reference>
<dbReference type="RefSeq" id="WP_158269988.1">
    <property type="nucleotide sequence ID" value="NZ_QBKS01000002.1"/>
</dbReference>
<proteinExistence type="predicted"/>
<protein>
    <submittedName>
        <fullName evidence="2">Uncharacterized protein DUF4177</fullName>
    </submittedName>
</protein>
<keyword evidence="3" id="KW-1185">Reference proteome</keyword>
<evidence type="ECO:0000313" key="3">
    <source>
        <dbReference type="Proteomes" id="UP000243978"/>
    </source>
</evidence>
<comment type="caution">
    <text evidence="2">The sequence shown here is derived from an EMBL/GenBank/DDBJ whole genome shotgun (WGS) entry which is preliminary data.</text>
</comment>
<dbReference type="EMBL" id="QBKS01000002">
    <property type="protein sequence ID" value="PTX54029.1"/>
    <property type="molecule type" value="Genomic_DNA"/>
</dbReference>
<dbReference type="Proteomes" id="UP000243978">
    <property type="component" value="Unassembled WGS sequence"/>
</dbReference>
<accession>A0A2T6BDC0</accession>
<sequence>MTTYEYQVVPAPRKAKAPRKVKGPEAKFATTLTDVINEMAADGWEYQRAETLPCDERQGFTGRTTKYHSVLVFRRAVSTAPAPEEAIETPALSAVAAAPVVAAPAAISEPVLEPQLTRAEEGPAPEGFLQGDDTVEAEAEDEQKRDESA</sequence>
<evidence type="ECO:0000313" key="2">
    <source>
        <dbReference type="EMBL" id="PTX54029.1"/>
    </source>
</evidence>
<evidence type="ECO:0000256" key="1">
    <source>
        <dbReference type="SAM" id="MobiDB-lite"/>
    </source>
</evidence>
<feature type="region of interest" description="Disordered" evidence="1">
    <location>
        <begin position="112"/>
        <end position="149"/>
    </location>
</feature>